<dbReference type="EMBL" id="FN653099">
    <property type="protein sequence ID" value="CBY11896.1"/>
    <property type="molecule type" value="Genomic_DNA"/>
</dbReference>
<dbReference type="AlphaFoldDB" id="E4XQ10"/>
<keyword evidence="5" id="KW-1185">Reference proteome</keyword>
<evidence type="ECO:0000313" key="4">
    <source>
        <dbReference type="EMBL" id="CBY11896.1"/>
    </source>
</evidence>
<reference evidence="4" key="1">
    <citation type="journal article" date="2010" name="Science">
        <title>Plasticity of animal genome architecture unmasked by rapid evolution of a pelagic tunicate.</title>
        <authorList>
            <person name="Denoeud F."/>
            <person name="Henriet S."/>
            <person name="Mungpakdee S."/>
            <person name="Aury J.M."/>
            <person name="Da Silva C."/>
            <person name="Brinkmann H."/>
            <person name="Mikhaleva J."/>
            <person name="Olsen L.C."/>
            <person name="Jubin C."/>
            <person name="Canestro C."/>
            <person name="Bouquet J.M."/>
            <person name="Danks G."/>
            <person name="Poulain J."/>
            <person name="Campsteijn C."/>
            <person name="Adamski M."/>
            <person name="Cross I."/>
            <person name="Yadetie F."/>
            <person name="Muffato M."/>
            <person name="Louis A."/>
            <person name="Butcher S."/>
            <person name="Tsagkogeorga G."/>
            <person name="Konrad A."/>
            <person name="Singh S."/>
            <person name="Jensen M.F."/>
            <person name="Cong E.H."/>
            <person name="Eikeseth-Otteraa H."/>
            <person name="Noel B."/>
            <person name="Anthouard V."/>
            <person name="Porcel B.M."/>
            <person name="Kachouri-Lafond R."/>
            <person name="Nishino A."/>
            <person name="Ugolini M."/>
            <person name="Chourrout P."/>
            <person name="Nishida H."/>
            <person name="Aasland R."/>
            <person name="Huzurbazar S."/>
            <person name="Westhof E."/>
            <person name="Delsuc F."/>
            <person name="Lehrach H."/>
            <person name="Reinhardt R."/>
            <person name="Weissenbach J."/>
            <person name="Roy S.W."/>
            <person name="Artiguenave F."/>
            <person name="Postlethwait J.H."/>
            <person name="Manak J.R."/>
            <person name="Thompson E.M."/>
            <person name="Jaillon O."/>
            <person name="Du Pasquier L."/>
            <person name="Boudinot P."/>
            <person name="Liberles D.A."/>
            <person name="Volff J.N."/>
            <person name="Philippe H."/>
            <person name="Lenhard B."/>
            <person name="Roest Crollius H."/>
            <person name="Wincker P."/>
            <person name="Chourrout D."/>
        </authorList>
    </citation>
    <scope>NUCLEOTIDE SEQUENCE [LARGE SCALE GENOMIC DNA]</scope>
</reference>
<keyword evidence="2" id="KW-0677">Repeat</keyword>
<organism evidence="4">
    <name type="scientific">Oikopleura dioica</name>
    <name type="common">Tunicate</name>
    <dbReference type="NCBI Taxonomy" id="34765"/>
    <lineage>
        <taxon>Eukaryota</taxon>
        <taxon>Metazoa</taxon>
        <taxon>Chordata</taxon>
        <taxon>Tunicata</taxon>
        <taxon>Appendicularia</taxon>
        <taxon>Copelata</taxon>
        <taxon>Oikopleuridae</taxon>
        <taxon>Oikopleura</taxon>
    </lineage>
</organism>
<evidence type="ECO:0000256" key="2">
    <source>
        <dbReference type="ARBA" id="ARBA00022737"/>
    </source>
</evidence>
<feature type="region of interest" description="Disordered" evidence="3">
    <location>
        <begin position="272"/>
        <end position="291"/>
    </location>
</feature>
<dbReference type="Pfam" id="PF14580">
    <property type="entry name" value="LRR_9"/>
    <property type="match status" value="1"/>
</dbReference>
<dbReference type="Proteomes" id="UP000001307">
    <property type="component" value="Unassembled WGS sequence"/>
</dbReference>
<dbReference type="PANTHER" id="PTHR18849:SF3">
    <property type="entry name" value="LEUCINE RICH REPEAT CONTAINING 23"/>
    <property type="match status" value="1"/>
</dbReference>
<dbReference type="PANTHER" id="PTHR18849">
    <property type="entry name" value="LEUCINE RICH REPEAT PROTEIN"/>
    <property type="match status" value="1"/>
</dbReference>
<dbReference type="InParanoid" id="E4XQ10"/>
<gene>
    <name evidence="4" type="ORF">GSOID_T00017301001</name>
</gene>
<dbReference type="SUPFAM" id="SSF52058">
    <property type="entry name" value="L domain-like"/>
    <property type="match status" value="1"/>
</dbReference>
<dbReference type="OrthoDB" id="271226at2759"/>
<dbReference type="InterPro" id="IPR032675">
    <property type="entry name" value="LRR_dom_sf"/>
</dbReference>
<dbReference type="InterPro" id="IPR001611">
    <property type="entry name" value="Leu-rich_rpt"/>
</dbReference>
<accession>E4XQ10</accession>
<dbReference type="SMART" id="SM00364">
    <property type="entry name" value="LRR_BAC"/>
    <property type="match status" value="3"/>
</dbReference>
<name>E4XQ10_OIKDI</name>
<evidence type="ECO:0000313" key="5">
    <source>
        <dbReference type="Proteomes" id="UP000001307"/>
    </source>
</evidence>
<evidence type="ECO:0000256" key="1">
    <source>
        <dbReference type="ARBA" id="ARBA00022614"/>
    </source>
</evidence>
<dbReference type="Gene3D" id="3.80.10.10">
    <property type="entry name" value="Ribonuclease Inhibitor"/>
    <property type="match status" value="2"/>
</dbReference>
<keyword evidence="1" id="KW-0433">Leucine-rich repeat</keyword>
<sequence length="291" mass="32772">MQQGEGEENAVEDKGVPLTKETITKCLSRLERTGDGSAYAYVKLDASKSDLNDIAILSEYTHIRYATLSSNKLENLSSLSSMKFLLSLDCNRNSLSDLNLPSFSYLQLLDLSFNKLIDLSNCNFPMLKTLNLNTNNTKLSTIPVLPNLESLSIRDNNLENFEGLGSFPKLRKLYAAKNRLKVVELPELPALETLHVRENQLESLSFLSKICNLVNLNVRANQIPALTDLDHLASCKRLEKLSAKENPFAEEDDFRIVSLLKCDTLTRINKEDVNESERAEARQMADEQVEE</sequence>
<proteinExistence type="predicted"/>
<dbReference type="PROSITE" id="PS51450">
    <property type="entry name" value="LRR"/>
    <property type="match status" value="1"/>
</dbReference>
<evidence type="ECO:0000256" key="3">
    <source>
        <dbReference type="SAM" id="MobiDB-lite"/>
    </source>
</evidence>
<protein>
    <submittedName>
        <fullName evidence="4">Uncharacterized protein</fullName>
    </submittedName>
</protein>
<feature type="compositionally biased region" description="Basic and acidic residues" evidence="3">
    <location>
        <begin position="272"/>
        <end position="285"/>
    </location>
</feature>